<evidence type="ECO:0008006" key="3">
    <source>
        <dbReference type="Google" id="ProtNLM"/>
    </source>
</evidence>
<dbReference type="PATRIC" id="fig|1619313.3.peg.4133"/>
<accession>A0A0U5LCH9</accession>
<dbReference type="OrthoDB" id="9800334at2"/>
<keyword evidence="2" id="KW-1185">Reference proteome</keyword>
<dbReference type="RefSeq" id="WP_067436832.1">
    <property type="nucleotide sequence ID" value="NZ_LN907828.1"/>
</dbReference>
<evidence type="ECO:0000313" key="1">
    <source>
        <dbReference type="EMBL" id="CUU26199.1"/>
    </source>
</evidence>
<dbReference type="EMBL" id="LN907828">
    <property type="protein sequence ID" value="CUU26199.1"/>
    <property type="molecule type" value="Genomic_DNA"/>
</dbReference>
<protein>
    <recommendedName>
        <fullName evidence="3">Transcriptional regulator</fullName>
    </recommendedName>
</protein>
<evidence type="ECO:0000313" key="2">
    <source>
        <dbReference type="Proteomes" id="UP000059419"/>
    </source>
</evidence>
<sequence length="259" mass="29171">MENRETHPSTISFACGYSTEALCLLTGLSAVHLCRWYRYGLIGQAGEGGLWSEQQLAQIHHLLQLTASGATLPQLLTARLDFMPLLTSGWPAHRGNLLWQLEFGSERALCRDIRQLSTTYRVGDLVNHLLVPLNRWLQHDTRRGASRRLSRFDACVRRHAEVTQRTTQRQGLTPLFLEAVSVRDETEIWLESLRLSGEGFCVETSSDPEIEHAVLPKKYAHHLLWCGAGITQARFRRFCASLAAGEPVMLCGPQRNIVS</sequence>
<dbReference type="KEGG" id="ege:EM595_p0503"/>
<gene>
    <name evidence="1" type="ORF">EM595_p0503</name>
</gene>
<name>A0A0U5LCH9_9GAMM</name>
<dbReference type="AlphaFoldDB" id="A0A0U5LCH9"/>
<geneLocation type="plasmid" evidence="2">
    <name>pEM01</name>
</geneLocation>
<reference evidence="2" key="1">
    <citation type="submission" date="2015-11" db="EMBL/GenBank/DDBJ databases">
        <authorList>
            <person name="Blom J."/>
        </authorList>
    </citation>
    <scope>NUCLEOTIDE SEQUENCE [LARGE SCALE GENOMIC DNA]</scope>
    <source>
        <plasmid evidence="2">pEM01</plasmid>
    </source>
</reference>
<proteinExistence type="predicted"/>
<organism evidence="1 2">
    <name type="scientific">Duffyella gerundensis</name>
    <dbReference type="NCBI Taxonomy" id="1619313"/>
    <lineage>
        <taxon>Bacteria</taxon>
        <taxon>Pseudomonadati</taxon>
        <taxon>Pseudomonadota</taxon>
        <taxon>Gammaproteobacteria</taxon>
        <taxon>Enterobacterales</taxon>
        <taxon>Erwiniaceae</taxon>
        <taxon>Duffyella</taxon>
    </lineage>
</organism>
<dbReference type="Proteomes" id="UP000059419">
    <property type="component" value="Plasmid pEM01"/>
</dbReference>